<reference evidence="1" key="1">
    <citation type="submission" date="2023-07" db="EMBL/GenBank/DDBJ databases">
        <title>draft genome sequence of fig (Ficus carica).</title>
        <authorList>
            <person name="Takahashi T."/>
            <person name="Nishimura K."/>
        </authorList>
    </citation>
    <scope>NUCLEOTIDE SEQUENCE</scope>
</reference>
<proteinExistence type="predicted"/>
<dbReference type="EMBL" id="BTGU01000367">
    <property type="protein sequence ID" value="GMN66802.1"/>
    <property type="molecule type" value="Genomic_DNA"/>
</dbReference>
<gene>
    <name evidence="1" type="ORF">TIFTF001_035865</name>
</gene>
<evidence type="ECO:0000313" key="2">
    <source>
        <dbReference type="Proteomes" id="UP001187192"/>
    </source>
</evidence>
<accession>A0AA88JAL7</accession>
<comment type="caution">
    <text evidence="1">The sequence shown here is derived from an EMBL/GenBank/DDBJ whole genome shotgun (WGS) entry which is preliminary data.</text>
</comment>
<dbReference type="Proteomes" id="UP001187192">
    <property type="component" value="Unassembled WGS sequence"/>
</dbReference>
<protein>
    <submittedName>
        <fullName evidence="1">Uncharacterized protein</fullName>
    </submittedName>
</protein>
<keyword evidence="2" id="KW-1185">Reference proteome</keyword>
<organism evidence="1 2">
    <name type="scientific">Ficus carica</name>
    <name type="common">Common fig</name>
    <dbReference type="NCBI Taxonomy" id="3494"/>
    <lineage>
        <taxon>Eukaryota</taxon>
        <taxon>Viridiplantae</taxon>
        <taxon>Streptophyta</taxon>
        <taxon>Embryophyta</taxon>
        <taxon>Tracheophyta</taxon>
        <taxon>Spermatophyta</taxon>
        <taxon>Magnoliopsida</taxon>
        <taxon>eudicotyledons</taxon>
        <taxon>Gunneridae</taxon>
        <taxon>Pentapetalae</taxon>
        <taxon>rosids</taxon>
        <taxon>fabids</taxon>
        <taxon>Rosales</taxon>
        <taxon>Moraceae</taxon>
        <taxon>Ficeae</taxon>
        <taxon>Ficus</taxon>
    </lineage>
</organism>
<dbReference type="AlphaFoldDB" id="A0AA88JAL7"/>
<evidence type="ECO:0000313" key="1">
    <source>
        <dbReference type="EMBL" id="GMN66802.1"/>
    </source>
</evidence>
<sequence>MMASKLPRVVPTRHEGGFDPWFELDWTGRSNHSMAACHVTYTHVSSLSAMYDTRLWGCLVHGLSWIGLAASTIPWLCATVSNLPAILEARL</sequence>
<name>A0AA88JAL7_FICCA</name>